<organism evidence="1">
    <name type="scientific">uncultured Thermomicrobiales bacterium</name>
    <dbReference type="NCBI Taxonomy" id="1645740"/>
    <lineage>
        <taxon>Bacteria</taxon>
        <taxon>Pseudomonadati</taxon>
        <taxon>Thermomicrobiota</taxon>
        <taxon>Thermomicrobia</taxon>
        <taxon>Thermomicrobiales</taxon>
        <taxon>environmental samples</taxon>
    </lineage>
</organism>
<gene>
    <name evidence="1" type="ORF">AVDCRST_MAG88-41</name>
</gene>
<dbReference type="EMBL" id="CADCWM010000015">
    <property type="protein sequence ID" value="CAA9541402.1"/>
    <property type="molecule type" value="Genomic_DNA"/>
</dbReference>
<proteinExistence type="predicted"/>
<accession>A0A6J4U5Q8</accession>
<name>A0A6J4U5Q8_9BACT</name>
<protein>
    <submittedName>
        <fullName evidence="1">Uncharacterized protein</fullName>
    </submittedName>
</protein>
<sequence>MTTATAEHGSAVLRGQRVEPYVKYTSLPDYAGDLVGRLD</sequence>
<evidence type="ECO:0000313" key="1">
    <source>
        <dbReference type="EMBL" id="CAA9541402.1"/>
    </source>
</evidence>
<dbReference type="AlphaFoldDB" id="A0A6J4U5Q8"/>
<reference evidence="1" key="1">
    <citation type="submission" date="2020-02" db="EMBL/GenBank/DDBJ databases">
        <authorList>
            <person name="Meier V. D."/>
        </authorList>
    </citation>
    <scope>NUCLEOTIDE SEQUENCE</scope>
    <source>
        <strain evidence="1">AVDCRST_MAG88</strain>
    </source>
</reference>